<name>A0A6N4VAA7_9MYCO</name>
<evidence type="ECO:0008006" key="3">
    <source>
        <dbReference type="Google" id="ProtNLM"/>
    </source>
</evidence>
<organism evidence="1 2">
    <name type="scientific">Mycolicibacterium poriferae</name>
    <dbReference type="NCBI Taxonomy" id="39694"/>
    <lineage>
        <taxon>Bacteria</taxon>
        <taxon>Bacillati</taxon>
        <taxon>Actinomycetota</taxon>
        <taxon>Actinomycetes</taxon>
        <taxon>Mycobacteriales</taxon>
        <taxon>Mycobacteriaceae</taxon>
        <taxon>Mycolicibacterium</taxon>
    </lineage>
</organism>
<gene>
    <name evidence="1" type="ORF">MPOR_19840</name>
</gene>
<dbReference type="SUPFAM" id="SSF53335">
    <property type="entry name" value="S-adenosyl-L-methionine-dependent methyltransferases"/>
    <property type="match status" value="1"/>
</dbReference>
<protein>
    <recommendedName>
        <fullName evidence="3">Class I SAM-dependent methyltransferase</fullName>
    </recommendedName>
</protein>
<dbReference type="RefSeq" id="WP_163673437.1">
    <property type="nucleotide sequence ID" value="NZ_AP022570.1"/>
</dbReference>
<dbReference type="KEGG" id="mpof:MPOR_19840"/>
<sequence length="226" mass="24640">MVKLHAAGTANWDITDGVLAFIARHCSADTVSLETGAGASTLAFAAAGGAHTAVTPSVDEAGRIRAAAAERGIDTSRLTIVNAYSQDVLPGMSGPLDVVLIDGGHGFPIPAVDWIYTARRLAVGGYMLVDDIDIWTGQMLVQFMDKEDEWERVEIIRGRTAVFRLVRPFALREWRHQQAVVQRSRVPRAVRRAKNAAGLLAKGEFRSILTKLDHDRELARAAKRKS</sequence>
<proteinExistence type="predicted"/>
<evidence type="ECO:0000313" key="2">
    <source>
        <dbReference type="Proteomes" id="UP000466785"/>
    </source>
</evidence>
<evidence type="ECO:0000313" key="1">
    <source>
        <dbReference type="EMBL" id="BBX50958.1"/>
    </source>
</evidence>
<dbReference type="Proteomes" id="UP000466785">
    <property type="component" value="Chromosome"/>
</dbReference>
<dbReference type="Pfam" id="PF13578">
    <property type="entry name" value="Methyltransf_24"/>
    <property type="match status" value="1"/>
</dbReference>
<dbReference type="EMBL" id="AP022570">
    <property type="protein sequence ID" value="BBX50958.1"/>
    <property type="molecule type" value="Genomic_DNA"/>
</dbReference>
<reference evidence="1 2" key="1">
    <citation type="journal article" date="2019" name="Emerg. Microbes Infect.">
        <title>Comprehensive subspecies identification of 175 nontuberculous mycobacteria species based on 7547 genomic profiles.</title>
        <authorList>
            <person name="Matsumoto Y."/>
            <person name="Kinjo T."/>
            <person name="Motooka D."/>
            <person name="Nabeya D."/>
            <person name="Jung N."/>
            <person name="Uechi K."/>
            <person name="Horii T."/>
            <person name="Iida T."/>
            <person name="Fujita J."/>
            <person name="Nakamura S."/>
        </authorList>
    </citation>
    <scope>NUCLEOTIDE SEQUENCE [LARGE SCALE GENOMIC DNA]</scope>
    <source>
        <strain evidence="1 2">JCM 12603</strain>
    </source>
</reference>
<dbReference type="AlphaFoldDB" id="A0A6N4VAA7"/>
<dbReference type="InterPro" id="IPR029063">
    <property type="entry name" value="SAM-dependent_MTases_sf"/>
</dbReference>
<dbReference type="Gene3D" id="3.40.50.150">
    <property type="entry name" value="Vaccinia Virus protein VP39"/>
    <property type="match status" value="1"/>
</dbReference>
<keyword evidence="2" id="KW-1185">Reference proteome</keyword>
<accession>A0A6N4VAA7</accession>